<name>A0AA89B5R4_9ASTE</name>
<gene>
    <name evidence="2" type="ORF">RJ639_038560</name>
</gene>
<feature type="region of interest" description="Disordered" evidence="1">
    <location>
        <begin position="1"/>
        <end position="40"/>
    </location>
</feature>
<dbReference type="Proteomes" id="UP001188597">
    <property type="component" value="Unassembled WGS sequence"/>
</dbReference>
<feature type="compositionally biased region" description="Basic and acidic residues" evidence="1">
    <location>
        <begin position="1"/>
        <end position="15"/>
    </location>
</feature>
<evidence type="ECO:0000313" key="2">
    <source>
        <dbReference type="EMBL" id="KAK3028875.1"/>
    </source>
</evidence>
<dbReference type="AlphaFoldDB" id="A0AA89B5R4"/>
<evidence type="ECO:0000256" key="1">
    <source>
        <dbReference type="SAM" id="MobiDB-lite"/>
    </source>
</evidence>
<feature type="region of interest" description="Disordered" evidence="1">
    <location>
        <begin position="55"/>
        <end position="108"/>
    </location>
</feature>
<proteinExistence type="predicted"/>
<sequence>MRMLRDNSRGYKVRPEQIPVPVLLRGPSPSPHRPRARARPGLVADAVERVDHGLASSVIMSPTSTTKYSSGRPAVRSRKARTSSRKSSEGCDGSGRKSLGCQQRSTGLRSGRTDLVAHGSRDLKTSAFSGGIEWVTWWRSGGGAAATVEGGGGRRRRRWDGMRVGGVARREKSEDCMAFGQYPLLVP</sequence>
<feature type="compositionally biased region" description="Polar residues" evidence="1">
    <location>
        <begin position="58"/>
        <end position="69"/>
    </location>
</feature>
<protein>
    <submittedName>
        <fullName evidence="2">Uncharacterized protein</fullName>
    </submittedName>
</protein>
<accession>A0AA89B5R4</accession>
<comment type="caution">
    <text evidence="2">The sequence shown here is derived from an EMBL/GenBank/DDBJ whole genome shotgun (WGS) entry which is preliminary data.</text>
</comment>
<keyword evidence="3" id="KW-1185">Reference proteome</keyword>
<reference evidence="2" key="1">
    <citation type="submission" date="2022-12" db="EMBL/GenBank/DDBJ databases">
        <title>Draft genome assemblies for two species of Escallonia (Escalloniales).</title>
        <authorList>
            <person name="Chanderbali A."/>
            <person name="Dervinis C."/>
            <person name="Anghel I."/>
            <person name="Soltis D."/>
            <person name="Soltis P."/>
            <person name="Zapata F."/>
        </authorList>
    </citation>
    <scope>NUCLEOTIDE SEQUENCE</scope>
    <source>
        <strain evidence="2">UCBG64.0493</strain>
        <tissue evidence="2">Leaf</tissue>
    </source>
</reference>
<dbReference type="EMBL" id="JAVXUP010000400">
    <property type="protein sequence ID" value="KAK3028875.1"/>
    <property type="molecule type" value="Genomic_DNA"/>
</dbReference>
<feature type="compositionally biased region" description="Basic residues" evidence="1">
    <location>
        <begin position="75"/>
        <end position="84"/>
    </location>
</feature>
<organism evidence="2 3">
    <name type="scientific">Escallonia herrerae</name>
    <dbReference type="NCBI Taxonomy" id="1293975"/>
    <lineage>
        <taxon>Eukaryota</taxon>
        <taxon>Viridiplantae</taxon>
        <taxon>Streptophyta</taxon>
        <taxon>Embryophyta</taxon>
        <taxon>Tracheophyta</taxon>
        <taxon>Spermatophyta</taxon>
        <taxon>Magnoliopsida</taxon>
        <taxon>eudicotyledons</taxon>
        <taxon>Gunneridae</taxon>
        <taxon>Pentapetalae</taxon>
        <taxon>asterids</taxon>
        <taxon>campanulids</taxon>
        <taxon>Escalloniales</taxon>
        <taxon>Escalloniaceae</taxon>
        <taxon>Escallonia</taxon>
    </lineage>
</organism>
<evidence type="ECO:0000313" key="3">
    <source>
        <dbReference type="Proteomes" id="UP001188597"/>
    </source>
</evidence>